<dbReference type="Proteomes" id="UP000014809">
    <property type="component" value="Chromosome"/>
</dbReference>
<proteinExistence type="predicted"/>
<reference evidence="2 3" key="1">
    <citation type="submission" date="2012-06" db="EMBL/GenBank/DDBJ databases">
        <title>Complete genome sequence of Corynebacterium terpenotabidum Y-11 (=DSM 44721).</title>
        <authorList>
            <person name="Ruckert C."/>
            <person name="Albersmeier A."/>
            <person name="Al-Dilaimi A."/>
            <person name="Szczepanowski R."/>
            <person name="Kalinowski J."/>
        </authorList>
    </citation>
    <scope>NUCLEOTIDE SEQUENCE [LARGE SCALE GENOMIC DNA]</scope>
    <source>
        <strain evidence="2 3">Y-11</strain>
    </source>
</reference>
<feature type="region of interest" description="Disordered" evidence="1">
    <location>
        <begin position="1"/>
        <end position="40"/>
    </location>
</feature>
<evidence type="ECO:0000313" key="3">
    <source>
        <dbReference type="Proteomes" id="UP000014809"/>
    </source>
</evidence>
<keyword evidence="3" id="KW-1185">Reference proteome</keyword>
<protein>
    <submittedName>
        <fullName evidence="2">Uncharacterized protein</fullName>
    </submittedName>
</protein>
<feature type="compositionally biased region" description="Polar residues" evidence="1">
    <location>
        <begin position="1"/>
        <end position="18"/>
    </location>
</feature>
<dbReference type="PATRIC" id="fig|1200352.3.peg.416"/>
<dbReference type="HOGENOM" id="CLU_2860140_0_0_11"/>
<sequence>MGNPTAGKSTNRRVTWSRFTPGHRHSGQESATATGAASMMVTVDGVRPGVGGAGDRQSEFGGAA</sequence>
<name>S4XAA5_9CORY</name>
<gene>
    <name evidence="2" type="ORF">A606_02045</name>
</gene>
<organism evidence="2 3">
    <name type="scientific">Corynebacterium terpenotabidum Y-11</name>
    <dbReference type="NCBI Taxonomy" id="1200352"/>
    <lineage>
        <taxon>Bacteria</taxon>
        <taxon>Bacillati</taxon>
        <taxon>Actinomycetota</taxon>
        <taxon>Actinomycetes</taxon>
        <taxon>Mycobacteriales</taxon>
        <taxon>Corynebacteriaceae</taxon>
        <taxon>Corynebacterium</taxon>
    </lineage>
</organism>
<dbReference type="KEGG" id="cter:A606_02045"/>
<dbReference type="AlphaFoldDB" id="S4XAA5"/>
<evidence type="ECO:0000256" key="1">
    <source>
        <dbReference type="SAM" id="MobiDB-lite"/>
    </source>
</evidence>
<accession>S4XAA5</accession>
<evidence type="ECO:0000313" key="2">
    <source>
        <dbReference type="EMBL" id="AGP30062.1"/>
    </source>
</evidence>
<dbReference type="EMBL" id="CP003696">
    <property type="protein sequence ID" value="AGP30062.1"/>
    <property type="molecule type" value="Genomic_DNA"/>
</dbReference>